<reference evidence="10" key="1">
    <citation type="submission" date="2020-11" db="EMBL/GenBank/DDBJ databases">
        <authorList>
            <person name="Whiteford S."/>
        </authorList>
    </citation>
    <scope>NUCLEOTIDE SEQUENCE</scope>
</reference>
<dbReference type="PANTHER" id="PTHR34174:SF1">
    <property type="entry name" value="CENTRIOLAR AND CILIOGENESIS-ASSOCIATED PROTEIN HYLS1"/>
    <property type="match status" value="1"/>
</dbReference>
<sequence>MEADYYEVTSELDAREILRYLNDLGIHNISGEVLKYFMTDLKKFIKYDLQRKHKSDDKENYEIQGPERLHSASTFCSRTRSKNLEKGKLVCTRECLSTRVQSAPTLSRSETTADAPRRACSCVRVESTPHPATTTKTQTTSSTNLIKVSKQPTQKKCDPVALYHYYSAVWERHREQLPGDSRRQDLRWQTRQRMAGMLQKPTTNKMTEKLKVEHKHGKKKP</sequence>
<evidence type="ECO:0000313" key="11">
    <source>
        <dbReference type="Proteomes" id="UP000653454"/>
    </source>
</evidence>
<keyword evidence="5" id="KW-0970">Cilium biogenesis/degradation</keyword>
<feature type="compositionally biased region" description="Basic residues" evidence="8">
    <location>
        <begin position="212"/>
        <end position="221"/>
    </location>
</feature>
<dbReference type="GO" id="GO:0060271">
    <property type="term" value="P:cilium assembly"/>
    <property type="evidence" value="ECO:0007669"/>
    <property type="project" value="TreeGrafter"/>
</dbReference>
<dbReference type="InterPro" id="IPR027918">
    <property type="entry name" value="HYLS1_C_dom"/>
</dbReference>
<dbReference type="InterPro" id="IPR052319">
    <property type="entry name" value="Centriolar_ciliogenesis_assoc"/>
</dbReference>
<dbReference type="EMBL" id="CAJHNJ030000015">
    <property type="protein sequence ID" value="CAG9113831.1"/>
    <property type="molecule type" value="Genomic_DNA"/>
</dbReference>
<evidence type="ECO:0000256" key="1">
    <source>
        <dbReference type="ARBA" id="ARBA00004114"/>
    </source>
</evidence>
<evidence type="ECO:0000256" key="6">
    <source>
        <dbReference type="ARBA" id="ARBA00023212"/>
    </source>
</evidence>
<dbReference type="AlphaFoldDB" id="A0A8S4EDS8"/>
<evidence type="ECO:0000256" key="2">
    <source>
        <dbReference type="ARBA" id="ARBA00004138"/>
    </source>
</evidence>
<dbReference type="Pfam" id="PF15311">
    <property type="entry name" value="HYLS1_C"/>
    <property type="match status" value="1"/>
</dbReference>
<dbReference type="PANTHER" id="PTHR34174">
    <property type="entry name" value="HYDROLETHALUS SYNDROME PROTEIN 1"/>
    <property type="match status" value="1"/>
</dbReference>
<accession>A0A8S4EDS8</accession>
<evidence type="ECO:0000256" key="7">
    <source>
        <dbReference type="ARBA" id="ARBA00023273"/>
    </source>
</evidence>
<feature type="region of interest" description="Disordered" evidence="8">
    <location>
        <begin position="196"/>
        <end position="221"/>
    </location>
</feature>
<feature type="domain" description="Centriolar and ciliogenesis-associated protein HYLS1 C-terminal" evidence="9">
    <location>
        <begin position="151"/>
        <end position="201"/>
    </location>
</feature>
<evidence type="ECO:0000256" key="4">
    <source>
        <dbReference type="ARBA" id="ARBA00022490"/>
    </source>
</evidence>
<evidence type="ECO:0000256" key="5">
    <source>
        <dbReference type="ARBA" id="ARBA00022794"/>
    </source>
</evidence>
<evidence type="ECO:0000259" key="9">
    <source>
        <dbReference type="Pfam" id="PF15311"/>
    </source>
</evidence>
<dbReference type="GO" id="GO:0005814">
    <property type="term" value="C:centriole"/>
    <property type="evidence" value="ECO:0007669"/>
    <property type="project" value="UniProtKB-SubCell"/>
</dbReference>
<comment type="subcellular location">
    <subcellularLocation>
        <location evidence="2">Cell projection</location>
        <location evidence="2">Cilium</location>
    </subcellularLocation>
    <subcellularLocation>
        <location evidence="1">Cytoplasm</location>
        <location evidence="1">Cytoskeleton</location>
        <location evidence="1">Microtubule organizing center</location>
        <location evidence="1">Centrosome</location>
        <location evidence="1">Centriole</location>
    </subcellularLocation>
</comment>
<dbReference type="GO" id="GO:0097730">
    <property type="term" value="C:non-motile cilium"/>
    <property type="evidence" value="ECO:0007669"/>
    <property type="project" value="TreeGrafter"/>
</dbReference>
<comment type="caution">
    <text evidence="10">The sequence shown here is derived from an EMBL/GenBank/DDBJ whole genome shotgun (WGS) entry which is preliminary data.</text>
</comment>
<evidence type="ECO:0000256" key="3">
    <source>
        <dbReference type="ARBA" id="ARBA00010091"/>
    </source>
</evidence>
<name>A0A8S4EDS8_PLUXY</name>
<evidence type="ECO:0000313" key="10">
    <source>
        <dbReference type="EMBL" id="CAG9113831.1"/>
    </source>
</evidence>
<gene>
    <name evidence="10" type="ORF">PLXY2_LOCUS5296</name>
</gene>
<keyword evidence="6" id="KW-0206">Cytoskeleton</keyword>
<dbReference type="Proteomes" id="UP000653454">
    <property type="component" value="Unassembled WGS sequence"/>
</dbReference>
<protein>
    <submittedName>
        <fullName evidence="10">(diamondback moth) hypothetical protein</fullName>
    </submittedName>
</protein>
<keyword evidence="11" id="KW-1185">Reference proteome</keyword>
<organism evidence="10 11">
    <name type="scientific">Plutella xylostella</name>
    <name type="common">Diamondback moth</name>
    <name type="synonym">Plutella maculipennis</name>
    <dbReference type="NCBI Taxonomy" id="51655"/>
    <lineage>
        <taxon>Eukaryota</taxon>
        <taxon>Metazoa</taxon>
        <taxon>Ecdysozoa</taxon>
        <taxon>Arthropoda</taxon>
        <taxon>Hexapoda</taxon>
        <taxon>Insecta</taxon>
        <taxon>Pterygota</taxon>
        <taxon>Neoptera</taxon>
        <taxon>Endopterygota</taxon>
        <taxon>Lepidoptera</taxon>
        <taxon>Glossata</taxon>
        <taxon>Ditrysia</taxon>
        <taxon>Yponomeutoidea</taxon>
        <taxon>Plutellidae</taxon>
        <taxon>Plutella</taxon>
    </lineage>
</organism>
<evidence type="ECO:0000256" key="8">
    <source>
        <dbReference type="SAM" id="MobiDB-lite"/>
    </source>
</evidence>
<comment type="similarity">
    <text evidence="3">Belongs to the HYLS1 family.</text>
</comment>
<proteinExistence type="inferred from homology"/>
<keyword evidence="4" id="KW-0963">Cytoplasm</keyword>
<keyword evidence="7" id="KW-0966">Cell projection</keyword>